<dbReference type="Proteomes" id="UP000718281">
    <property type="component" value="Unassembled WGS sequence"/>
</dbReference>
<dbReference type="AlphaFoldDB" id="A0A934X7Z1"/>
<evidence type="ECO:0000313" key="2">
    <source>
        <dbReference type="Proteomes" id="UP000718281"/>
    </source>
</evidence>
<accession>A0A934X7Z1</accession>
<dbReference type="Pfam" id="PF16702">
    <property type="entry name" value="DUF5063"/>
    <property type="match status" value="1"/>
</dbReference>
<comment type="caution">
    <text evidence="1">The sequence shown here is derived from an EMBL/GenBank/DDBJ whole genome shotgun (WGS) entry which is preliminary data.</text>
</comment>
<reference evidence="1 2" key="1">
    <citation type="submission" date="2020-10" db="EMBL/GenBank/DDBJ databases">
        <title>Connecting structure to function with the recovery of over 1000 high-quality activated sludge metagenome-assembled genomes encoding full-length rRNA genes using long-read sequencing.</title>
        <authorList>
            <person name="Singleton C.M."/>
            <person name="Petriglieri F."/>
            <person name="Kristensen J.M."/>
            <person name="Kirkegaard R.H."/>
            <person name="Michaelsen T.Y."/>
            <person name="Andersen M.H."/>
            <person name="Karst S.M."/>
            <person name="Dueholm M.S."/>
            <person name="Nielsen P.H."/>
            <person name="Albertsen M."/>
        </authorList>
    </citation>
    <scope>NUCLEOTIDE SEQUENCE [LARGE SCALE GENOMIC DNA]</scope>
    <source>
        <strain evidence="1">AalE_18-Q3-R2-46_BAT3C.188</strain>
    </source>
</reference>
<gene>
    <name evidence="1" type="ORF">IPF40_13815</name>
</gene>
<protein>
    <submittedName>
        <fullName evidence="1">DUF5063 domain-containing protein</fullName>
    </submittedName>
</protein>
<dbReference type="InterPro" id="IPR032025">
    <property type="entry name" value="DUF5063"/>
</dbReference>
<evidence type="ECO:0000313" key="1">
    <source>
        <dbReference type="EMBL" id="MBK6302054.1"/>
    </source>
</evidence>
<proteinExistence type="predicted"/>
<sequence length="208" mass="22172">MPPAAPPAEPDAVSASAEPGSEFDDFAVFAGLADDSAVQARAYVTAVTEVASGSSPDIAIPLLLLATAQLLLAGSRLGAVQDVVLDERYEPDPGPDADVEPLRDNLANLFEGIDDYADLVDPVTQAELTKGSLSNDMTEICLALAHGLSHYDAGRRVEALWWWQFSYLSTWGERAAASLRVLQSIIAHLRLDADEDVVADAEFDALHP</sequence>
<dbReference type="Gene3D" id="1.20.120.1550">
    <property type="entry name" value="Protein of unknown function DUF5063"/>
    <property type="match status" value="1"/>
</dbReference>
<dbReference type="InterPro" id="IPR038312">
    <property type="entry name" value="DUF5063_sf"/>
</dbReference>
<organism evidence="1 2">
    <name type="scientific">Candidatus Phosphoribacter hodrii</name>
    <dbReference type="NCBI Taxonomy" id="2953743"/>
    <lineage>
        <taxon>Bacteria</taxon>
        <taxon>Bacillati</taxon>
        <taxon>Actinomycetota</taxon>
        <taxon>Actinomycetes</taxon>
        <taxon>Micrococcales</taxon>
        <taxon>Dermatophilaceae</taxon>
        <taxon>Candidatus Phosphoribacter</taxon>
    </lineage>
</organism>
<dbReference type="EMBL" id="JADIXZ010000007">
    <property type="protein sequence ID" value="MBK6302054.1"/>
    <property type="molecule type" value="Genomic_DNA"/>
</dbReference>
<name>A0A934X7Z1_9MICO</name>